<keyword evidence="1" id="KW-0596">Phosphopantetheine</keyword>
<feature type="compositionally biased region" description="Low complexity" evidence="3">
    <location>
        <begin position="669"/>
        <end position="691"/>
    </location>
</feature>
<evidence type="ECO:0000256" key="3">
    <source>
        <dbReference type="SAM" id="MobiDB-lite"/>
    </source>
</evidence>
<dbReference type="NCBIfam" id="TIGR01733">
    <property type="entry name" value="AA-adenyl-dom"/>
    <property type="match status" value="1"/>
</dbReference>
<protein>
    <submittedName>
        <fullName evidence="5">Amino acid adenylation domain-containing protein</fullName>
    </submittedName>
</protein>
<dbReference type="Proteomes" id="UP001596222">
    <property type="component" value="Unassembled WGS sequence"/>
</dbReference>
<dbReference type="CDD" id="cd05930">
    <property type="entry name" value="A_NRPS"/>
    <property type="match status" value="1"/>
</dbReference>
<keyword evidence="6" id="KW-1185">Reference proteome</keyword>
<dbReference type="InterPro" id="IPR010071">
    <property type="entry name" value="AA_adenyl_dom"/>
</dbReference>
<dbReference type="InterPro" id="IPR020806">
    <property type="entry name" value="PKS_PP-bd"/>
</dbReference>
<dbReference type="InterPro" id="IPR020845">
    <property type="entry name" value="AMP-binding_CS"/>
</dbReference>
<feature type="region of interest" description="Disordered" evidence="3">
    <location>
        <begin position="1244"/>
        <end position="1266"/>
    </location>
</feature>
<evidence type="ECO:0000313" key="6">
    <source>
        <dbReference type="Proteomes" id="UP001596222"/>
    </source>
</evidence>
<feature type="region of interest" description="Disordered" evidence="3">
    <location>
        <begin position="633"/>
        <end position="744"/>
    </location>
</feature>
<evidence type="ECO:0000313" key="5">
    <source>
        <dbReference type="EMBL" id="MFC5143141.1"/>
    </source>
</evidence>
<dbReference type="InterPro" id="IPR000873">
    <property type="entry name" value="AMP-dep_synth/lig_dom"/>
</dbReference>
<dbReference type="SMART" id="SM00823">
    <property type="entry name" value="PKS_PP"/>
    <property type="match status" value="2"/>
</dbReference>
<gene>
    <name evidence="5" type="ORF">ACFPP6_00295</name>
</gene>
<dbReference type="PROSITE" id="PS50075">
    <property type="entry name" value="CARRIER"/>
    <property type="match status" value="2"/>
</dbReference>
<dbReference type="Gene3D" id="3.30.300.30">
    <property type="match status" value="2"/>
</dbReference>
<comment type="caution">
    <text evidence="5">The sequence shown here is derived from an EMBL/GenBank/DDBJ whole genome shotgun (WGS) entry which is preliminary data.</text>
</comment>
<dbReference type="InterPro" id="IPR036736">
    <property type="entry name" value="ACP-like_sf"/>
</dbReference>
<sequence length="1360" mass="139119">MTSSPDTAPAAGLSAGPSAGLSTALSVAHGGTATAHGWDDVLARYADQVSRDPDAPAVEDGELTWTYAELDALAGLTADALRDRVRPGDLVGVCLDRSVALVATAVAVARLGAVYLPLGPRPGERRLAAVADGLRVTCLIGAPGALPAAYDGAERLALPLPAAGANAHGEPVAAFPAARADAGRPAVPGGTFYAVLTSGSTGTPKAVAVDSAALAARLRWYAARTGARPGDRHSLLVGVSFDPHVLELWTALTSGAALAVPPDDVRWDPDVLTAWWRRAGVTAAILPTPLAEIVLERPWPDLPALRHLSIGGDRLRRRPGPDVTARVDNAYGPAEATVVATAHALEADGDSAGTPPPIGTPIDGTVVCVTDPAGHVVPRGEAGELRIGGAGLATGYLDEALTARRFVAPPPEVTGTDRVYRTGDRVRMRPDGVLEFLGRLDDQVKVRGARIEPAEAEAAFEDDPRVLRAVVAAESSPEGDVRLIAFVRPAPGAGAPPAVELLEAVRRRLPEQAVPSALRYVETFPLDANGKVDRAALLAGTAPAEAAAGAAAPAAAGDAATGTDTERIVVELCRGVLNRPETGPDDNFLGSGGDSLTAARLLTGLEERFGVRLRAPQLLRQPDLRSLAALVDSRREKAPAQHSAVPAGPDSAPGPGTENPAGSAGSGRAHTPATANPAPGTPVPATASTTPGHGADSPTEPAGPHQEHTPATANPTPGTPVPAAPDAVPGHGTGAPAGALSASPGSPVPGGPCGVLGCVLAHAAADPAALAVTDGELTLTYGELTAAARRLAGALKARGVGQGTPVGLLLPHSVGVVVAELAVWWAGGHYVPLDAAYPRPRTEAMLADAGVSLVVGEKDLLEAAGVPAVRALVLTAGGLAGSCAAEHSEDDLPEPAAYDPGATAYVMYTSGSTGRPKGVAITHRGVAELTTDPDYLTVGRRDRVLLHSAPTFDGSPFETWVALANGAAVAVSTAGRQSLDSLVRDVERLGVTVAFLTTALFHHLAGRRSPVFAVLRSVIVGGEALSARHARAVLRAHPWLELVNGYGPTETTSFATAHRVRDADCDAPPPIGRPLAGATVHVLDERGDAVPAGTRGELWVGGPRLAAGYLGQPGPTAERFVEHPSAGRIYRTGDVVSARPDGTLDFHGRVDDQVKVRGFRIEPGEIEHALRDHPRVADAAVTVVRPGADDARLVAFVVPDGEGQPAVAALRGHLAGRLPAHLLPNAWSVVDALPLTGNGKVDRRALAGRPLPGRSPAAGDQEPAPVRQELTPVQQAVADAWGRALECEVGTPDADFLALGGHSLLALGVVDDLREDLGVELTLAAFFSAPTVAGQAGLIEEALVEMYGTEPETEENGASL</sequence>
<dbReference type="SUPFAM" id="SSF47336">
    <property type="entry name" value="ACP-like"/>
    <property type="match status" value="2"/>
</dbReference>
<feature type="compositionally biased region" description="Low complexity" evidence="3">
    <location>
        <begin position="724"/>
        <end position="744"/>
    </location>
</feature>
<name>A0ABV9ZNX3_9ACTN</name>
<dbReference type="InterPro" id="IPR045851">
    <property type="entry name" value="AMP-bd_C_sf"/>
</dbReference>
<dbReference type="InterPro" id="IPR025110">
    <property type="entry name" value="AMP-bd_C"/>
</dbReference>
<dbReference type="Pfam" id="PF00501">
    <property type="entry name" value="AMP-binding"/>
    <property type="match status" value="2"/>
</dbReference>
<dbReference type="Gene3D" id="3.40.50.980">
    <property type="match status" value="4"/>
</dbReference>
<accession>A0ABV9ZNX3</accession>
<dbReference type="PANTHER" id="PTHR45527:SF1">
    <property type="entry name" value="FATTY ACID SYNTHASE"/>
    <property type="match status" value="1"/>
</dbReference>
<evidence type="ECO:0000259" key="4">
    <source>
        <dbReference type="PROSITE" id="PS50075"/>
    </source>
</evidence>
<dbReference type="EMBL" id="JBHSKJ010000001">
    <property type="protein sequence ID" value="MFC5143141.1"/>
    <property type="molecule type" value="Genomic_DNA"/>
</dbReference>
<dbReference type="Gene3D" id="3.40.50.1820">
    <property type="entry name" value="alpha/beta hydrolase"/>
    <property type="match status" value="1"/>
</dbReference>
<dbReference type="InterPro" id="IPR029058">
    <property type="entry name" value="AB_hydrolase_fold"/>
</dbReference>
<proteinExistence type="predicted"/>
<dbReference type="PANTHER" id="PTHR45527">
    <property type="entry name" value="NONRIBOSOMAL PEPTIDE SYNTHETASE"/>
    <property type="match status" value="1"/>
</dbReference>
<dbReference type="Pfam" id="PF13193">
    <property type="entry name" value="AMP-binding_C"/>
    <property type="match status" value="2"/>
</dbReference>
<dbReference type="PROSITE" id="PS00012">
    <property type="entry name" value="PHOSPHOPANTETHEINE"/>
    <property type="match status" value="2"/>
</dbReference>
<dbReference type="RefSeq" id="WP_382035489.1">
    <property type="nucleotide sequence ID" value="NZ_JBHSKJ010000001.1"/>
</dbReference>
<dbReference type="PROSITE" id="PS00455">
    <property type="entry name" value="AMP_BINDING"/>
    <property type="match status" value="1"/>
</dbReference>
<reference evidence="6" key="1">
    <citation type="journal article" date="2019" name="Int. J. Syst. Evol. Microbiol.">
        <title>The Global Catalogue of Microorganisms (GCM) 10K type strain sequencing project: providing services to taxonomists for standard genome sequencing and annotation.</title>
        <authorList>
            <consortium name="The Broad Institute Genomics Platform"/>
            <consortium name="The Broad Institute Genome Sequencing Center for Infectious Disease"/>
            <person name="Wu L."/>
            <person name="Ma J."/>
        </authorList>
    </citation>
    <scope>NUCLEOTIDE SEQUENCE [LARGE SCALE GENOMIC DNA]</scope>
    <source>
        <strain evidence="6">CGMCC 4.1641</strain>
    </source>
</reference>
<dbReference type="Gene3D" id="1.10.1200.10">
    <property type="entry name" value="ACP-like"/>
    <property type="match status" value="1"/>
</dbReference>
<keyword evidence="2" id="KW-0597">Phosphoprotein</keyword>
<feature type="domain" description="Carrier" evidence="4">
    <location>
        <begin position="560"/>
        <end position="635"/>
    </location>
</feature>
<dbReference type="InterPro" id="IPR006162">
    <property type="entry name" value="Ppantetheine_attach_site"/>
</dbReference>
<organism evidence="5 6">
    <name type="scientific">Streptomyces aureoversilis</name>
    <dbReference type="NCBI Taxonomy" id="67277"/>
    <lineage>
        <taxon>Bacteria</taxon>
        <taxon>Bacillati</taxon>
        <taxon>Actinomycetota</taxon>
        <taxon>Actinomycetes</taxon>
        <taxon>Kitasatosporales</taxon>
        <taxon>Streptomycetaceae</taxon>
        <taxon>Streptomyces</taxon>
    </lineage>
</organism>
<feature type="domain" description="Carrier" evidence="4">
    <location>
        <begin position="1268"/>
        <end position="1343"/>
    </location>
</feature>
<dbReference type="InterPro" id="IPR009081">
    <property type="entry name" value="PP-bd_ACP"/>
</dbReference>
<dbReference type="SUPFAM" id="SSF56801">
    <property type="entry name" value="Acetyl-CoA synthetase-like"/>
    <property type="match status" value="2"/>
</dbReference>
<evidence type="ECO:0000256" key="1">
    <source>
        <dbReference type="ARBA" id="ARBA00022450"/>
    </source>
</evidence>
<dbReference type="Pfam" id="PF00550">
    <property type="entry name" value="PP-binding"/>
    <property type="match status" value="2"/>
</dbReference>
<evidence type="ECO:0000256" key="2">
    <source>
        <dbReference type="ARBA" id="ARBA00022553"/>
    </source>
</evidence>
<dbReference type="Gene3D" id="2.30.38.10">
    <property type="entry name" value="Luciferase, Domain 3"/>
    <property type="match status" value="2"/>
</dbReference>